<evidence type="ECO:0000313" key="7">
    <source>
        <dbReference type="EMBL" id="NVN28947.1"/>
    </source>
</evidence>
<accession>A0A839UWI6</accession>
<keyword evidence="3" id="KW-0288">FMN</keyword>
<protein>
    <submittedName>
        <fullName evidence="6">Nitronate monooxygenase</fullName>
        <ecNumber evidence="6">1.13.12.16</ecNumber>
    </submittedName>
</protein>
<dbReference type="Gene3D" id="3.20.20.70">
    <property type="entry name" value="Aldolase class I"/>
    <property type="match status" value="1"/>
</dbReference>
<proteinExistence type="inferred from homology"/>
<gene>
    <name evidence="6" type="ORF">FHR90_002514</name>
    <name evidence="7" type="ORF">HUK83_01110</name>
</gene>
<dbReference type="InterPro" id="IPR013785">
    <property type="entry name" value="Aldolase_TIM"/>
</dbReference>
<evidence type="ECO:0000256" key="3">
    <source>
        <dbReference type="ARBA" id="ARBA00022643"/>
    </source>
</evidence>
<dbReference type="CDD" id="cd04730">
    <property type="entry name" value="NPD_like"/>
    <property type="match status" value="1"/>
</dbReference>
<comment type="similarity">
    <text evidence="1">Belongs to the nitronate monooxygenase family. NMO class I subfamily.</text>
</comment>
<dbReference type="PANTHER" id="PTHR42747">
    <property type="entry name" value="NITRONATE MONOOXYGENASE-RELATED"/>
    <property type="match status" value="1"/>
</dbReference>
<evidence type="ECO:0000256" key="5">
    <source>
        <dbReference type="ARBA" id="ARBA00023033"/>
    </source>
</evidence>
<evidence type="ECO:0000256" key="4">
    <source>
        <dbReference type="ARBA" id="ARBA00023002"/>
    </source>
</evidence>
<dbReference type="GO" id="GO:0018580">
    <property type="term" value="F:nitronate monooxygenase activity"/>
    <property type="evidence" value="ECO:0007669"/>
    <property type="project" value="UniProtKB-EC"/>
</dbReference>
<dbReference type="EMBL" id="JACHXV010000010">
    <property type="protein sequence ID" value="MBB3174668.1"/>
    <property type="molecule type" value="Genomic_DNA"/>
</dbReference>
<keyword evidence="2" id="KW-0285">Flavoprotein</keyword>
<dbReference type="Pfam" id="PF03060">
    <property type="entry name" value="NMO"/>
    <property type="match status" value="1"/>
</dbReference>
<dbReference type="PANTHER" id="PTHR42747:SF4">
    <property type="entry name" value="BLR1330 PROTEIN"/>
    <property type="match status" value="1"/>
</dbReference>
<organism evidence="6 8">
    <name type="scientific">Endobacter medicaginis</name>
    <dbReference type="NCBI Taxonomy" id="1181271"/>
    <lineage>
        <taxon>Bacteria</taxon>
        <taxon>Pseudomonadati</taxon>
        <taxon>Pseudomonadota</taxon>
        <taxon>Alphaproteobacteria</taxon>
        <taxon>Acetobacterales</taxon>
        <taxon>Acetobacteraceae</taxon>
        <taxon>Endobacter</taxon>
    </lineage>
</organism>
<evidence type="ECO:0000313" key="6">
    <source>
        <dbReference type="EMBL" id="MBB3174668.1"/>
    </source>
</evidence>
<dbReference type="EC" id="1.13.12.16" evidence="6"/>
<dbReference type="Proteomes" id="UP000557688">
    <property type="component" value="Unassembled WGS sequence"/>
</dbReference>
<keyword evidence="5 6" id="KW-0503">Monooxygenase</keyword>
<keyword evidence="8" id="KW-1185">Reference proteome</keyword>
<dbReference type="RefSeq" id="WP_176621682.1">
    <property type="nucleotide sequence ID" value="NZ_JABXXQ010000006.1"/>
</dbReference>
<evidence type="ECO:0000256" key="2">
    <source>
        <dbReference type="ARBA" id="ARBA00022630"/>
    </source>
</evidence>
<dbReference type="EMBL" id="JABXXQ010000006">
    <property type="protein sequence ID" value="NVN28947.1"/>
    <property type="molecule type" value="Genomic_DNA"/>
</dbReference>
<comment type="caution">
    <text evidence="6">The sequence shown here is derived from an EMBL/GenBank/DDBJ whole genome shotgun (WGS) entry which is preliminary data.</text>
</comment>
<sequence length="322" mass="33353">MSVIAPIAPPDTSDAKRRLSRLTARLALPAIGAPMFIVSTPELVIAQCRAGIAGCFPALNARGNETLDGWISHVEDALDESAAPFGVNLIVHRSNARLEADLATCVARRVGLVITSLGATREVNDAIHAHDGLVLHDVTNQKHARKAIENGADGLILVAAGAGGHAGNLSPFALVEETRAWFDGPIVLAGAIGTGRGVLAARAMGADLVSIGSRFIAAREANATDAYKQGLIDGTGEDIVYSDVFTGVKGNYLRASVAAQGLDPDNLPSRGAASLDMNAPKAWRDIWGCGQGIGTVTSVQPAGEIIAGMIAQYGDARDLLAR</sequence>
<evidence type="ECO:0000313" key="9">
    <source>
        <dbReference type="Proteomes" id="UP000565205"/>
    </source>
</evidence>
<evidence type="ECO:0000313" key="8">
    <source>
        <dbReference type="Proteomes" id="UP000557688"/>
    </source>
</evidence>
<name>A0A839UWI6_9PROT</name>
<dbReference type="FunFam" id="3.20.20.70:FF:000210">
    <property type="entry name" value="2-nitropropane dioxygenase"/>
    <property type="match status" value="1"/>
</dbReference>
<dbReference type="SUPFAM" id="SSF51412">
    <property type="entry name" value="Inosine monophosphate dehydrogenase (IMPDH)"/>
    <property type="match status" value="1"/>
</dbReference>
<evidence type="ECO:0000256" key="1">
    <source>
        <dbReference type="ARBA" id="ARBA00009881"/>
    </source>
</evidence>
<dbReference type="AlphaFoldDB" id="A0A839UWI6"/>
<dbReference type="InterPro" id="IPR004136">
    <property type="entry name" value="NMO"/>
</dbReference>
<reference evidence="6 8" key="2">
    <citation type="submission" date="2020-08" db="EMBL/GenBank/DDBJ databases">
        <title>Genomic Encyclopedia of Type Strains, Phase III (KMG-III): the genomes of soil and plant-associated and newly described type strains.</title>
        <authorList>
            <person name="Whitman W."/>
        </authorList>
    </citation>
    <scope>NUCLEOTIDE SEQUENCE [LARGE SCALE GENOMIC DNA]</scope>
    <source>
        <strain evidence="6 8">CECT 8088</strain>
    </source>
</reference>
<dbReference type="Proteomes" id="UP000565205">
    <property type="component" value="Unassembled WGS sequence"/>
</dbReference>
<keyword evidence="4 6" id="KW-0560">Oxidoreductase</keyword>
<reference evidence="7 9" key="1">
    <citation type="submission" date="2020-06" db="EMBL/GenBank/DDBJ databases">
        <title>Description of novel acetic acid bacteria.</title>
        <authorList>
            <person name="Sombolestani A."/>
        </authorList>
    </citation>
    <scope>NUCLEOTIDE SEQUENCE [LARGE SCALE GENOMIC DNA]</scope>
    <source>
        <strain evidence="7 9">LMG 26838</strain>
    </source>
</reference>